<proteinExistence type="predicted"/>
<dbReference type="Proteomes" id="UP000023152">
    <property type="component" value="Unassembled WGS sequence"/>
</dbReference>
<reference evidence="1 2" key="1">
    <citation type="journal article" date="2013" name="Curr. Biol.">
        <title>The Genome of the Foraminiferan Reticulomyxa filosa.</title>
        <authorList>
            <person name="Glockner G."/>
            <person name="Hulsmann N."/>
            <person name="Schleicher M."/>
            <person name="Noegel A.A."/>
            <person name="Eichinger L."/>
            <person name="Gallinger C."/>
            <person name="Pawlowski J."/>
            <person name="Sierra R."/>
            <person name="Euteneuer U."/>
            <person name="Pillet L."/>
            <person name="Moustafa A."/>
            <person name="Platzer M."/>
            <person name="Groth M."/>
            <person name="Szafranski K."/>
            <person name="Schliwa M."/>
        </authorList>
    </citation>
    <scope>NUCLEOTIDE SEQUENCE [LARGE SCALE GENOMIC DNA]</scope>
</reference>
<comment type="caution">
    <text evidence="1">The sequence shown here is derived from an EMBL/GenBank/DDBJ whole genome shotgun (WGS) entry which is preliminary data.</text>
</comment>
<accession>X6LAC1</accession>
<name>X6LAC1_RETFI</name>
<keyword evidence="2" id="KW-1185">Reference proteome</keyword>
<evidence type="ECO:0000313" key="2">
    <source>
        <dbReference type="Proteomes" id="UP000023152"/>
    </source>
</evidence>
<evidence type="ECO:0000313" key="1">
    <source>
        <dbReference type="EMBL" id="ETN98473.1"/>
    </source>
</evidence>
<sequence>QSNIIKQLDEKMSKVSGDFRIENNACILEAIFHYNLEHLIEKAVIPFECSKQSSCDHIQSLEYFEESKSCGDCGAESENYIKEEVGVISNIKNKIFSFLINKKNDLYFCF</sequence>
<protein>
    <submittedName>
        <fullName evidence="1">Uncharacterized protein</fullName>
    </submittedName>
</protein>
<dbReference type="EMBL" id="ASPP01046584">
    <property type="protein sequence ID" value="ETN98473.1"/>
    <property type="molecule type" value="Genomic_DNA"/>
</dbReference>
<gene>
    <name evidence="1" type="ORF">RFI_39023</name>
</gene>
<feature type="non-terminal residue" evidence="1">
    <location>
        <position position="1"/>
    </location>
</feature>
<organism evidence="1 2">
    <name type="scientific">Reticulomyxa filosa</name>
    <dbReference type="NCBI Taxonomy" id="46433"/>
    <lineage>
        <taxon>Eukaryota</taxon>
        <taxon>Sar</taxon>
        <taxon>Rhizaria</taxon>
        <taxon>Retaria</taxon>
        <taxon>Foraminifera</taxon>
        <taxon>Monothalamids</taxon>
        <taxon>Reticulomyxidae</taxon>
        <taxon>Reticulomyxa</taxon>
    </lineage>
</organism>
<dbReference type="AlphaFoldDB" id="X6LAC1"/>